<dbReference type="OrthoDB" id="3944240at2759"/>
<sequence>MADTGTPPVIPIEFQRYNSYVEDPKWQRKFSTIWPAVAGLFVLLALPHLVRSVRSGRAFASVWGVTEEFGHAGYEAVGASKRRPTRRRGGRGSALRRVEATLSRMGAWLYWTLPGIGLNLGQIIIVAAYLLTVVLCIVLKAPLISNSNRAGFLALAQLTPIFLLATKNSILSLLLGPGRGYEKLNFLHRWAGRALFVSALVHGALWIRNHVDAGALEKKHHPNLRVEVPVQVMIDGPYGGSSVDLGQYDSVLLFAGGAGSIDWFAPALHDIATLAASSLSSASPDCPGIEVHISIYVTCLCNPEAVPPIPNLDVTIVRPDVWRVLADLAGFVSGLPSAPSTTSLPVRKADKEKATSVAGPSETVRRGETKAVEMDIIAATASSASSVEEIELDPTEDPLAYPLPSTRFSLSPDEDEEGSIAVCAAGPASMTREAANAVARLQMHGTRRLGKVGLHTEVFSL</sequence>
<evidence type="ECO:0000313" key="11">
    <source>
        <dbReference type="Proteomes" id="UP000467700"/>
    </source>
</evidence>
<keyword evidence="2" id="KW-0813">Transport</keyword>
<keyword evidence="6 8" id="KW-0472">Membrane</keyword>
<dbReference type="EMBL" id="CACVBS010000032">
    <property type="protein sequence ID" value="CAA7261337.1"/>
    <property type="molecule type" value="Genomic_DNA"/>
</dbReference>
<keyword evidence="3 8" id="KW-0812">Transmembrane</keyword>
<reference evidence="10 11" key="1">
    <citation type="submission" date="2020-01" db="EMBL/GenBank/DDBJ databases">
        <authorList>
            <person name="Gupta K D."/>
        </authorList>
    </citation>
    <scope>NUCLEOTIDE SEQUENCE [LARGE SCALE GENOMIC DNA]</scope>
</reference>
<accession>A0A8S0XNR0</accession>
<dbReference type="Pfam" id="PF01794">
    <property type="entry name" value="Ferric_reduct"/>
    <property type="match status" value="1"/>
</dbReference>
<keyword evidence="4 8" id="KW-1133">Transmembrane helix</keyword>
<dbReference type="GO" id="GO:0006879">
    <property type="term" value="P:intracellular iron ion homeostasis"/>
    <property type="evidence" value="ECO:0007669"/>
    <property type="project" value="TreeGrafter"/>
</dbReference>
<dbReference type="AlphaFoldDB" id="A0A8S0XNR0"/>
<keyword evidence="11" id="KW-1185">Reference proteome</keyword>
<evidence type="ECO:0000256" key="6">
    <source>
        <dbReference type="ARBA" id="ARBA00023136"/>
    </source>
</evidence>
<gene>
    <name evidence="10" type="ORF">AAE3_LOCUS3496</name>
</gene>
<comment type="subcellular location">
    <subcellularLocation>
        <location evidence="1">Membrane</location>
        <topology evidence="1">Multi-pass membrane protein</topology>
    </subcellularLocation>
</comment>
<evidence type="ECO:0000256" key="5">
    <source>
        <dbReference type="ARBA" id="ARBA00023065"/>
    </source>
</evidence>
<name>A0A8S0XNR0_CYCAE</name>
<dbReference type="GO" id="GO:0015677">
    <property type="term" value="P:copper ion import"/>
    <property type="evidence" value="ECO:0007669"/>
    <property type="project" value="TreeGrafter"/>
</dbReference>
<proteinExistence type="predicted"/>
<dbReference type="PANTHER" id="PTHR32361:SF9">
    <property type="entry name" value="FERRIC REDUCTASE TRANSMEMBRANE COMPONENT 3-RELATED"/>
    <property type="match status" value="1"/>
</dbReference>
<dbReference type="GO" id="GO:0005886">
    <property type="term" value="C:plasma membrane"/>
    <property type="evidence" value="ECO:0007669"/>
    <property type="project" value="TreeGrafter"/>
</dbReference>
<dbReference type="GO" id="GO:0000293">
    <property type="term" value="F:ferric-chelate reductase activity"/>
    <property type="evidence" value="ECO:0007669"/>
    <property type="project" value="TreeGrafter"/>
</dbReference>
<feature type="region of interest" description="Disordered" evidence="7">
    <location>
        <begin position="342"/>
        <end position="364"/>
    </location>
</feature>
<feature type="domain" description="Ferric oxidoreductase" evidence="9">
    <location>
        <begin position="150"/>
        <end position="217"/>
    </location>
</feature>
<dbReference type="GO" id="GO:0006826">
    <property type="term" value="P:iron ion transport"/>
    <property type="evidence" value="ECO:0007669"/>
    <property type="project" value="TreeGrafter"/>
</dbReference>
<evidence type="ECO:0000256" key="8">
    <source>
        <dbReference type="SAM" id="Phobius"/>
    </source>
</evidence>
<evidence type="ECO:0000259" key="9">
    <source>
        <dbReference type="Pfam" id="PF01794"/>
    </source>
</evidence>
<evidence type="ECO:0000256" key="2">
    <source>
        <dbReference type="ARBA" id="ARBA00022448"/>
    </source>
</evidence>
<evidence type="ECO:0000256" key="7">
    <source>
        <dbReference type="SAM" id="MobiDB-lite"/>
    </source>
</evidence>
<protein>
    <recommendedName>
        <fullName evidence="9">Ferric oxidoreductase domain-containing protein</fullName>
    </recommendedName>
</protein>
<organism evidence="10 11">
    <name type="scientific">Cyclocybe aegerita</name>
    <name type="common">Black poplar mushroom</name>
    <name type="synonym">Agrocybe aegerita</name>
    <dbReference type="NCBI Taxonomy" id="1973307"/>
    <lineage>
        <taxon>Eukaryota</taxon>
        <taxon>Fungi</taxon>
        <taxon>Dikarya</taxon>
        <taxon>Basidiomycota</taxon>
        <taxon>Agaricomycotina</taxon>
        <taxon>Agaricomycetes</taxon>
        <taxon>Agaricomycetidae</taxon>
        <taxon>Agaricales</taxon>
        <taxon>Agaricineae</taxon>
        <taxon>Bolbitiaceae</taxon>
        <taxon>Cyclocybe</taxon>
    </lineage>
</organism>
<feature type="transmembrane region" description="Helical" evidence="8">
    <location>
        <begin position="32"/>
        <end position="50"/>
    </location>
</feature>
<dbReference type="InterPro" id="IPR039261">
    <property type="entry name" value="FNR_nucleotide-bd"/>
</dbReference>
<keyword evidence="5" id="KW-0406">Ion transport</keyword>
<evidence type="ECO:0000256" key="1">
    <source>
        <dbReference type="ARBA" id="ARBA00004141"/>
    </source>
</evidence>
<evidence type="ECO:0000256" key="3">
    <source>
        <dbReference type="ARBA" id="ARBA00022692"/>
    </source>
</evidence>
<dbReference type="InterPro" id="IPR013130">
    <property type="entry name" value="Fe3_Rdtase_TM_dom"/>
</dbReference>
<evidence type="ECO:0000313" key="10">
    <source>
        <dbReference type="EMBL" id="CAA7261337.1"/>
    </source>
</evidence>
<dbReference type="Gene3D" id="3.40.50.80">
    <property type="entry name" value="Nucleotide-binding domain of ferredoxin-NADP reductase (FNR) module"/>
    <property type="match status" value="1"/>
</dbReference>
<comment type="caution">
    <text evidence="10">The sequence shown here is derived from an EMBL/GenBank/DDBJ whole genome shotgun (WGS) entry which is preliminary data.</text>
</comment>
<dbReference type="Proteomes" id="UP000467700">
    <property type="component" value="Unassembled WGS sequence"/>
</dbReference>
<dbReference type="InterPro" id="IPR051410">
    <property type="entry name" value="Ferric/Cupric_Reductase"/>
</dbReference>
<dbReference type="PANTHER" id="PTHR32361">
    <property type="entry name" value="FERRIC/CUPRIC REDUCTASE TRANSMEMBRANE COMPONENT"/>
    <property type="match status" value="1"/>
</dbReference>
<evidence type="ECO:0000256" key="4">
    <source>
        <dbReference type="ARBA" id="ARBA00022989"/>
    </source>
</evidence>